<dbReference type="Pfam" id="PF14400">
    <property type="entry name" value="Transglut_i_TM"/>
    <property type="match status" value="1"/>
</dbReference>
<proteinExistence type="predicted"/>
<accession>A0A1X7AL72</accession>
<feature type="transmembrane region" description="Helical" evidence="1">
    <location>
        <begin position="369"/>
        <end position="390"/>
    </location>
</feature>
<protein>
    <recommendedName>
        <fullName evidence="6">Inactive transglutaminase fused to 7 transmembrane helices</fullName>
    </recommendedName>
</protein>
<gene>
    <name evidence="4" type="ORF">EHSB41UT_02833</name>
</gene>
<dbReference type="AlphaFoldDB" id="A0A1X7AL72"/>
<dbReference type="Proteomes" id="UP000196573">
    <property type="component" value="Unassembled WGS sequence"/>
</dbReference>
<feature type="transmembrane region" description="Helical" evidence="1">
    <location>
        <begin position="397"/>
        <end position="418"/>
    </location>
</feature>
<evidence type="ECO:0000259" key="3">
    <source>
        <dbReference type="Pfam" id="PF14402"/>
    </source>
</evidence>
<feature type="transmembrane region" description="Helical" evidence="1">
    <location>
        <begin position="6"/>
        <end position="25"/>
    </location>
</feature>
<feature type="transmembrane region" description="Helical" evidence="1">
    <location>
        <begin position="490"/>
        <end position="510"/>
    </location>
</feature>
<reference evidence="4 5" key="1">
    <citation type="submission" date="2017-03" db="EMBL/GenBank/DDBJ databases">
        <authorList>
            <person name="Afonso C.L."/>
            <person name="Miller P.J."/>
            <person name="Scott M.A."/>
            <person name="Spackman E."/>
            <person name="Goraichik I."/>
            <person name="Dimitrov K.M."/>
            <person name="Suarez D.L."/>
            <person name="Swayne D.E."/>
        </authorList>
    </citation>
    <scope>NUCLEOTIDE SEQUENCE [LARGE SCALE GENOMIC DNA]</scope>
    <source>
        <strain evidence="4">SB41UT1</strain>
    </source>
</reference>
<evidence type="ECO:0008006" key="6">
    <source>
        <dbReference type="Google" id="ProtNLM"/>
    </source>
</evidence>
<name>A0A1X7AL72_9GAMM</name>
<dbReference type="InterPro" id="IPR025840">
    <property type="entry name" value="7TM_transglut"/>
</dbReference>
<keyword evidence="5" id="KW-1185">Reference proteome</keyword>
<feature type="transmembrane region" description="Helical" evidence="1">
    <location>
        <begin position="424"/>
        <end position="445"/>
    </location>
</feature>
<organism evidence="4 5">
    <name type="scientific">Parendozoicomonas haliclonae</name>
    <dbReference type="NCBI Taxonomy" id="1960125"/>
    <lineage>
        <taxon>Bacteria</taxon>
        <taxon>Pseudomonadati</taxon>
        <taxon>Pseudomonadota</taxon>
        <taxon>Gammaproteobacteria</taxon>
        <taxon>Oceanospirillales</taxon>
        <taxon>Endozoicomonadaceae</taxon>
        <taxon>Parendozoicomonas</taxon>
    </lineage>
</organism>
<dbReference type="RefSeq" id="WP_087110984.1">
    <property type="nucleotide sequence ID" value="NZ_CBCSCN010000006.1"/>
</dbReference>
<evidence type="ECO:0000259" key="2">
    <source>
        <dbReference type="Pfam" id="PF14400"/>
    </source>
</evidence>
<feature type="domain" description="Inactive transglutaminase fused to 7 transmembrane helices" evidence="2">
    <location>
        <begin position="25"/>
        <end position="193"/>
    </location>
</feature>
<keyword evidence="1" id="KW-1133">Transmembrane helix</keyword>
<dbReference type="OrthoDB" id="253840at2"/>
<feature type="transmembrane region" description="Helical" evidence="1">
    <location>
        <begin position="329"/>
        <end position="349"/>
    </location>
</feature>
<evidence type="ECO:0000313" key="5">
    <source>
        <dbReference type="Proteomes" id="UP000196573"/>
    </source>
</evidence>
<dbReference type="EMBL" id="FWPT01000006">
    <property type="protein sequence ID" value="SMA48657.1"/>
    <property type="molecule type" value="Genomic_DNA"/>
</dbReference>
<feature type="domain" description="7 transmembrane helices usually fused to an inactive transglutaminase" evidence="3">
    <location>
        <begin position="273"/>
        <end position="518"/>
    </location>
</feature>
<evidence type="ECO:0000256" key="1">
    <source>
        <dbReference type="SAM" id="Phobius"/>
    </source>
</evidence>
<keyword evidence="1" id="KW-0812">Transmembrane</keyword>
<dbReference type="Pfam" id="PF14402">
    <property type="entry name" value="7TM_transglut"/>
    <property type="match status" value="1"/>
</dbReference>
<sequence length="522" mass="57852">MKSNKSQVMLVVLFLVLLGLTVAGYKHFVLGFPLFPGEKAEIWDVEAQIQFRGDSGPVSVSLAMPEPGSKFSVLDTMYAAPGYGFRTIGQDGIERAEWTRREASGRQTIYYKIKVEDTLPELARVEDEDTLSEPTENTDAVFFSPSLEGAYKAAADGIVANAQAESSDQLSFVALLIRGLNEVEFSPEARFLEDLLSGNSDYTRIDVTMRLLQDAGVPVRKVRGVLLEDTRRNQPLVDMVEVHVDGHWTMFNPETGEEGAPGNFLPWQRGGVSLLDVTGGYNSRVTFSAISRSVPLEELAVEQGRQARTALVDFSLYALPIEEQNAYRYILLVPIGTLIVVLMRILVGLKTSGTFMPVLIALAFLQTKLLPGLVIFLTIIAIGLWIRFILSRLNLLLVARISSVVIVVVGIMGAMSLLSYKLGIQQAMSVTFFPMIILAWTIERMSILWEEEGPKDVFVSGGGSLAVAVLSYFAMTNGFVEHLTFNFPELLLVILGFTLLLGQYTGYRLLELKRFRPMIEER</sequence>
<evidence type="ECO:0000313" key="4">
    <source>
        <dbReference type="EMBL" id="SMA48657.1"/>
    </source>
</evidence>
<keyword evidence="1" id="KW-0472">Membrane</keyword>
<dbReference type="InterPro" id="IPR025838">
    <property type="entry name" value="Transglut_i_TM"/>
</dbReference>
<feature type="transmembrane region" description="Helical" evidence="1">
    <location>
        <begin position="457"/>
        <end position="475"/>
    </location>
</feature>